<comment type="caution">
    <text evidence="2">The sequence shown here is derived from an EMBL/GenBank/DDBJ whole genome shotgun (WGS) entry which is preliminary data.</text>
</comment>
<evidence type="ECO:0000256" key="1">
    <source>
        <dbReference type="SAM" id="Phobius"/>
    </source>
</evidence>
<sequence length="58" mass="6409">MFGLRKWSTPFWKPAGPFIIGGAITMYLISKAQTAMINSDEYKNDPRNPAIAAGKKAH</sequence>
<protein>
    <recommendedName>
        <fullName evidence="4">ATP synthase subunit J, mitochondrial</fullName>
    </recommendedName>
</protein>
<dbReference type="AlphaFoldDB" id="A0A261XWH0"/>
<dbReference type="InterPro" id="IPR006995">
    <property type="entry name" value="ATP_synth_F0_jsu"/>
</dbReference>
<dbReference type="PANTHER" id="PTHR28060">
    <property type="entry name" value="ATP SYNTHASE SUBUNIT J, MITOCHONDRIAL"/>
    <property type="match status" value="1"/>
</dbReference>
<keyword evidence="1" id="KW-0472">Membrane</keyword>
<keyword evidence="1" id="KW-1133">Transmembrane helix</keyword>
<organism evidence="2 3">
    <name type="scientific">Bifiguratus adelaidae</name>
    <dbReference type="NCBI Taxonomy" id="1938954"/>
    <lineage>
        <taxon>Eukaryota</taxon>
        <taxon>Fungi</taxon>
        <taxon>Fungi incertae sedis</taxon>
        <taxon>Mucoromycota</taxon>
        <taxon>Mucoromycotina</taxon>
        <taxon>Endogonomycetes</taxon>
        <taxon>Endogonales</taxon>
        <taxon>Endogonales incertae sedis</taxon>
        <taxon>Bifiguratus</taxon>
    </lineage>
</organism>
<reference evidence="2 3" key="1">
    <citation type="journal article" date="2017" name="Mycologia">
        <title>Bifiguratus adelaidae, gen. et sp. nov., a new member of Mucoromycotina in endophytic and soil-dwelling habitats.</title>
        <authorList>
            <person name="Torres-Cruz T.J."/>
            <person name="Billingsley Tobias T.L."/>
            <person name="Almatruk M."/>
            <person name="Hesse C."/>
            <person name="Kuske C.R."/>
            <person name="Desiro A."/>
            <person name="Benucci G.M."/>
            <person name="Bonito G."/>
            <person name="Stajich J.E."/>
            <person name="Dunlap C."/>
            <person name="Arnold A.E."/>
            <person name="Porras-Alfaro A."/>
        </authorList>
    </citation>
    <scope>NUCLEOTIDE SEQUENCE [LARGE SCALE GENOMIC DNA]</scope>
    <source>
        <strain evidence="2 3">AZ0501</strain>
    </source>
</reference>
<proteinExistence type="predicted"/>
<evidence type="ECO:0008006" key="4">
    <source>
        <dbReference type="Google" id="ProtNLM"/>
    </source>
</evidence>
<keyword evidence="3" id="KW-1185">Reference proteome</keyword>
<keyword evidence="1" id="KW-0812">Transmembrane</keyword>
<dbReference type="EMBL" id="MVBO01000131">
    <property type="protein sequence ID" value="OZJ02716.1"/>
    <property type="molecule type" value="Genomic_DNA"/>
</dbReference>
<dbReference type="Proteomes" id="UP000242875">
    <property type="component" value="Unassembled WGS sequence"/>
</dbReference>
<feature type="transmembrane region" description="Helical" evidence="1">
    <location>
        <begin position="12"/>
        <end position="29"/>
    </location>
</feature>
<evidence type="ECO:0000313" key="3">
    <source>
        <dbReference type="Proteomes" id="UP000242875"/>
    </source>
</evidence>
<dbReference type="GO" id="GO:0046933">
    <property type="term" value="F:proton-transporting ATP synthase activity, rotational mechanism"/>
    <property type="evidence" value="ECO:0007669"/>
    <property type="project" value="TreeGrafter"/>
</dbReference>
<evidence type="ECO:0000313" key="2">
    <source>
        <dbReference type="EMBL" id="OZJ02716.1"/>
    </source>
</evidence>
<accession>A0A261XWH0</accession>
<dbReference type="PANTHER" id="PTHR28060:SF1">
    <property type="entry name" value="ATP SYNTHASE SUBUNIT J, MITOCHONDRIAL"/>
    <property type="match status" value="1"/>
</dbReference>
<name>A0A261XWH0_9FUNG</name>
<gene>
    <name evidence="2" type="ORF">BZG36_03861</name>
</gene>
<dbReference type="Pfam" id="PF04911">
    <property type="entry name" value="ATP-synt_J"/>
    <property type="match status" value="1"/>
</dbReference>
<dbReference type="OrthoDB" id="5520611at2759"/>
<dbReference type="GO" id="GO:0045259">
    <property type="term" value="C:proton-transporting ATP synthase complex"/>
    <property type="evidence" value="ECO:0007669"/>
    <property type="project" value="InterPro"/>
</dbReference>